<proteinExistence type="predicted"/>
<name>A0A1I2FDG1_9RHOB</name>
<dbReference type="Proteomes" id="UP000198977">
    <property type="component" value="Unassembled WGS sequence"/>
</dbReference>
<keyword evidence="2" id="KW-1185">Reference proteome</keyword>
<sequence length="250" mass="27767">MRWPRRRHLVPVLSKLLPYLSDDRREWISRKIHPKHSRAREGIKQYILPAYPVKDFFDILDSEGIRAVVLRWFGDLPYIAPGHDLDILIPDDAVDRVTALMSCWPEGQRVDCYSETGLQGTGYLPPSDDNIPAFPPAIASLILETAQRCDGGWWIPDPRAHALALAYHAIYLKGLASGLPPDAQTPPHAKGSHDYAAVLTELTAKVGITLAAPVTMASLDQMLAQEGWRPPPDHLRGLAARNPWIASALL</sequence>
<dbReference type="STRING" id="74348.SAMN04488523_11574"/>
<evidence type="ECO:0000313" key="1">
    <source>
        <dbReference type="EMBL" id="SFF03442.1"/>
    </source>
</evidence>
<evidence type="ECO:0008006" key="3">
    <source>
        <dbReference type="Google" id="ProtNLM"/>
    </source>
</evidence>
<dbReference type="EMBL" id="FOMW01000015">
    <property type="protein sequence ID" value="SFF03442.1"/>
    <property type="molecule type" value="Genomic_DNA"/>
</dbReference>
<dbReference type="AlphaFoldDB" id="A0A1I2FDG1"/>
<evidence type="ECO:0000313" key="2">
    <source>
        <dbReference type="Proteomes" id="UP000198977"/>
    </source>
</evidence>
<gene>
    <name evidence="1" type="ORF">SAMN04488523_11574</name>
</gene>
<reference evidence="1 2" key="1">
    <citation type="submission" date="2016-10" db="EMBL/GenBank/DDBJ databases">
        <authorList>
            <person name="de Groot N.N."/>
        </authorList>
    </citation>
    <scope>NUCLEOTIDE SEQUENCE [LARGE SCALE GENOMIC DNA]</scope>
    <source>
        <strain evidence="1 2">DSM 11443</strain>
    </source>
</reference>
<protein>
    <recommendedName>
        <fullName evidence="3">Nucleotidyltransferase</fullName>
    </recommendedName>
</protein>
<accession>A0A1I2FDG1</accession>
<organism evidence="1 2">
    <name type="scientific">Sulfitobacter brevis</name>
    <dbReference type="NCBI Taxonomy" id="74348"/>
    <lineage>
        <taxon>Bacteria</taxon>
        <taxon>Pseudomonadati</taxon>
        <taxon>Pseudomonadota</taxon>
        <taxon>Alphaproteobacteria</taxon>
        <taxon>Rhodobacterales</taxon>
        <taxon>Roseobacteraceae</taxon>
        <taxon>Sulfitobacter</taxon>
    </lineage>
</organism>